<dbReference type="AlphaFoldDB" id="A0A286GIL3"/>
<dbReference type="GO" id="GO:0015689">
    <property type="term" value="P:molybdate ion transport"/>
    <property type="evidence" value="ECO:0007669"/>
    <property type="project" value="InterPro"/>
</dbReference>
<comment type="similarity">
    <text evidence="1">Belongs to the bacterial solute-binding protein ModA family.</text>
</comment>
<dbReference type="PANTHER" id="PTHR30632">
    <property type="entry name" value="MOLYBDATE-BINDING PERIPLASMIC PROTEIN"/>
    <property type="match status" value="1"/>
</dbReference>
<dbReference type="CDD" id="cd13536">
    <property type="entry name" value="PBP2_EcModA"/>
    <property type="match status" value="1"/>
</dbReference>
<dbReference type="GO" id="GO:0046872">
    <property type="term" value="F:metal ion binding"/>
    <property type="evidence" value="ECO:0007669"/>
    <property type="project" value="UniProtKB-KW"/>
</dbReference>
<feature type="binding site" evidence="6">
    <location>
        <position position="41"/>
    </location>
    <ligand>
        <name>molybdate</name>
        <dbReference type="ChEBI" id="CHEBI:36264"/>
    </ligand>
</feature>
<keyword evidence="9" id="KW-1185">Reference proteome</keyword>
<feature type="binding site" evidence="6">
    <location>
        <position position="181"/>
    </location>
    <ligand>
        <name>molybdate</name>
        <dbReference type="ChEBI" id="CHEBI:36264"/>
    </ligand>
</feature>
<keyword evidence="2 6" id="KW-0500">Molybdenum</keyword>
<dbReference type="GO" id="GO:0030973">
    <property type="term" value="F:molybdate ion binding"/>
    <property type="evidence" value="ECO:0007669"/>
    <property type="project" value="TreeGrafter"/>
</dbReference>
<evidence type="ECO:0000256" key="2">
    <source>
        <dbReference type="ARBA" id="ARBA00022505"/>
    </source>
</evidence>
<dbReference type="InterPro" id="IPR005950">
    <property type="entry name" value="ModA"/>
</dbReference>
<evidence type="ECO:0000313" key="9">
    <source>
        <dbReference type="Proteomes" id="UP000219621"/>
    </source>
</evidence>
<evidence type="ECO:0000256" key="4">
    <source>
        <dbReference type="ARBA" id="ARBA00022729"/>
    </source>
</evidence>
<dbReference type="PROSITE" id="PS51318">
    <property type="entry name" value="TAT"/>
    <property type="match status" value="1"/>
</dbReference>
<dbReference type="PANTHER" id="PTHR30632:SF17">
    <property type="entry name" value="MOLYBDATE-BINDING PROTEIN MODA"/>
    <property type="match status" value="1"/>
</dbReference>
<evidence type="ECO:0000256" key="6">
    <source>
        <dbReference type="PIRSR" id="PIRSR004846-1"/>
    </source>
</evidence>
<keyword evidence="4 7" id="KW-0732">Signal</keyword>
<dbReference type="GO" id="GO:0030288">
    <property type="term" value="C:outer membrane-bounded periplasmic space"/>
    <property type="evidence" value="ECO:0007669"/>
    <property type="project" value="TreeGrafter"/>
</dbReference>
<evidence type="ECO:0000256" key="3">
    <source>
        <dbReference type="ARBA" id="ARBA00022723"/>
    </source>
</evidence>
<feature type="binding site" evidence="6">
    <location>
        <position position="199"/>
    </location>
    <ligand>
        <name>molybdate</name>
        <dbReference type="ChEBI" id="CHEBI:36264"/>
    </ligand>
</feature>
<organism evidence="8 9">
    <name type="scientific">Caenispirillum bisanense</name>
    <dbReference type="NCBI Taxonomy" id="414052"/>
    <lineage>
        <taxon>Bacteria</taxon>
        <taxon>Pseudomonadati</taxon>
        <taxon>Pseudomonadota</taxon>
        <taxon>Alphaproteobacteria</taxon>
        <taxon>Rhodospirillales</taxon>
        <taxon>Novispirillaceae</taxon>
        <taxon>Caenispirillum</taxon>
    </lineage>
</organism>
<dbReference type="InterPro" id="IPR050682">
    <property type="entry name" value="ModA/WtpA"/>
</dbReference>
<feature type="binding site" evidence="6">
    <location>
        <position position="68"/>
    </location>
    <ligand>
        <name>molybdate</name>
        <dbReference type="ChEBI" id="CHEBI:36264"/>
    </ligand>
</feature>
<evidence type="ECO:0000256" key="7">
    <source>
        <dbReference type="SAM" id="SignalP"/>
    </source>
</evidence>
<feature type="signal peptide" evidence="7">
    <location>
        <begin position="1"/>
        <end position="30"/>
    </location>
</feature>
<dbReference type="SUPFAM" id="SSF53850">
    <property type="entry name" value="Periplasmic binding protein-like II"/>
    <property type="match status" value="1"/>
</dbReference>
<dbReference type="EMBL" id="OCNJ01000004">
    <property type="protein sequence ID" value="SOD95312.1"/>
    <property type="molecule type" value="Genomic_DNA"/>
</dbReference>
<dbReference type="Gene3D" id="3.40.190.10">
    <property type="entry name" value="Periplasmic binding protein-like II"/>
    <property type="match status" value="2"/>
</dbReference>
<proteinExistence type="inferred from homology"/>
<feature type="chain" id="PRO_5012041187" evidence="7">
    <location>
        <begin position="31"/>
        <end position="260"/>
    </location>
</feature>
<accession>A0A286GIL3</accession>
<name>A0A286GIL3_9PROT</name>
<evidence type="ECO:0000256" key="1">
    <source>
        <dbReference type="ARBA" id="ARBA00009175"/>
    </source>
</evidence>
<dbReference type="Pfam" id="PF13531">
    <property type="entry name" value="SBP_bac_11"/>
    <property type="match status" value="1"/>
</dbReference>
<keyword evidence="3 6" id="KW-0479">Metal-binding</keyword>
<dbReference type="PIRSF" id="PIRSF004846">
    <property type="entry name" value="ModA"/>
    <property type="match status" value="1"/>
</dbReference>
<sequence>MGDLRFARRLLAAAVTAAGLLAAATLPAAAAEKITVFAAASTTDALTEVGAAFAKETGVEMVPSFASSSTLAKQIEEGAPAQVFVSANAKWMDYLADKGLVVADSRADLLGNDLVLIAPADSAVATVAIGPGLDLAPLLDGGRLSVGDPDHVPVGQYAKAALEKLGLWAATEPQLARQNDVRSALALVERGEAPLGIVYSTDAAASNGVKTVGVFPKDSHSPITYPVALVTDSPAGRSFLAFLQSDAAKAIFARHGFTVN</sequence>
<reference evidence="8 9" key="1">
    <citation type="submission" date="2017-09" db="EMBL/GenBank/DDBJ databases">
        <authorList>
            <person name="Ehlers B."/>
            <person name="Leendertz F.H."/>
        </authorList>
    </citation>
    <scope>NUCLEOTIDE SEQUENCE [LARGE SCALE GENOMIC DNA]</scope>
    <source>
        <strain evidence="8 9">USBA 140</strain>
    </source>
</reference>
<evidence type="ECO:0000256" key="5">
    <source>
        <dbReference type="ARBA" id="ARBA00062515"/>
    </source>
</evidence>
<dbReference type="InterPro" id="IPR006311">
    <property type="entry name" value="TAT_signal"/>
</dbReference>
<dbReference type="Proteomes" id="UP000219621">
    <property type="component" value="Unassembled WGS sequence"/>
</dbReference>
<comment type="subunit">
    <text evidence="5">The complex is composed of two ATP-binding proteins (ModC), two transmembrane proteins (ModB) and a solute-binding protein (ModA).</text>
</comment>
<dbReference type="GO" id="GO:1901359">
    <property type="term" value="F:tungstate binding"/>
    <property type="evidence" value="ECO:0007669"/>
    <property type="project" value="UniProtKB-ARBA"/>
</dbReference>
<gene>
    <name evidence="8" type="ORF">SAMN05421508_104298</name>
</gene>
<protein>
    <submittedName>
        <fullName evidence="8">Molybdate transport system substrate-binding protein</fullName>
    </submittedName>
</protein>
<dbReference type="RefSeq" id="WP_097279251.1">
    <property type="nucleotide sequence ID" value="NZ_OCNJ01000004.1"/>
</dbReference>
<dbReference type="OrthoDB" id="9785015at2"/>
<dbReference type="FunFam" id="3.40.190.10:FF:000035">
    <property type="entry name" value="Molybdate ABC transporter substrate-binding protein"/>
    <property type="match status" value="1"/>
</dbReference>
<dbReference type="NCBIfam" id="TIGR01256">
    <property type="entry name" value="modA"/>
    <property type="match status" value="1"/>
</dbReference>
<dbReference type="NCBIfam" id="NF007958">
    <property type="entry name" value="PRK10677.1"/>
    <property type="match status" value="1"/>
</dbReference>
<evidence type="ECO:0000313" key="8">
    <source>
        <dbReference type="EMBL" id="SOD95312.1"/>
    </source>
</evidence>